<sequence>MAGTTVSRLPDILAKAGCRARLDPLPEAEEQVRGSINGYADLDDMSVALAVAVMKLAEGTLCA</sequence>
<protein>
    <submittedName>
        <fullName evidence="1">Uncharacterized protein</fullName>
    </submittedName>
</protein>
<gene>
    <name evidence="1" type="ORF">ABS770_13810</name>
</gene>
<proteinExistence type="predicted"/>
<comment type="caution">
    <text evidence="1">The sequence shown here is derived from an EMBL/GenBank/DDBJ whole genome shotgun (WGS) entry which is preliminary data.</text>
</comment>
<name>A0ABV1R3D5_9HYPH</name>
<evidence type="ECO:0000313" key="1">
    <source>
        <dbReference type="EMBL" id="MER2289338.1"/>
    </source>
</evidence>
<evidence type="ECO:0000313" key="2">
    <source>
        <dbReference type="Proteomes" id="UP001432995"/>
    </source>
</evidence>
<dbReference type="RefSeq" id="WP_350378624.1">
    <property type="nucleotide sequence ID" value="NZ_JBELQD010000013.1"/>
</dbReference>
<dbReference type="EMBL" id="JBELQD010000013">
    <property type="protein sequence ID" value="MER2289338.1"/>
    <property type="molecule type" value="Genomic_DNA"/>
</dbReference>
<dbReference type="Proteomes" id="UP001432995">
    <property type="component" value="Unassembled WGS sequence"/>
</dbReference>
<keyword evidence="2" id="KW-1185">Reference proteome</keyword>
<accession>A0ABV1R3D5</accession>
<reference evidence="1" key="1">
    <citation type="submission" date="2024-06" db="EMBL/GenBank/DDBJ databases">
        <authorList>
            <person name="Campbell A.G."/>
        </authorList>
    </citation>
    <scope>NUCLEOTIDE SEQUENCE</scope>
    <source>
        <strain evidence="1">EM17</strain>
    </source>
</reference>
<organism evidence="1 2">
    <name type="scientific">Methylobacterium brachiatum</name>
    <dbReference type="NCBI Taxonomy" id="269660"/>
    <lineage>
        <taxon>Bacteria</taxon>
        <taxon>Pseudomonadati</taxon>
        <taxon>Pseudomonadota</taxon>
        <taxon>Alphaproteobacteria</taxon>
        <taxon>Hyphomicrobiales</taxon>
        <taxon>Methylobacteriaceae</taxon>
        <taxon>Methylobacterium</taxon>
    </lineage>
</organism>